<accession>A0A835YSW9</accession>
<dbReference type="Proteomes" id="UP000664859">
    <property type="component" value="Unassembled WGS sequence"/>
</dbReference>
<evidence type="ECO:0000313" key="3">
    <source>
        <dbReference type="Proteomes" id="UP000664859"/>
    </source>
</evidence>
<feature type="compositionally biased region" description="Basic and acidic residues" evidence="1">
    <location>
        <begin position="94"/>
        <end position="107"/>
    </location>
</feature>
<gene>
    <name evidence="2" type="ORF">JKP88DRAFT_279987</name>
</gene>
<evidence type="ECO:0000256" key="1">
    <source>
        <dbReference type="SAM" id="MobiDB-lite"/>
    </source>
</evidence>
<proteinExistence type="predicted"/>
<feature type="compositionally biased region" description="Basic and acidic residues" evidence="1">
    <location>
        <begin position="120"/>
        <end position="129"/>
    </location>
</feature>
<feature type="region of interest" description="Disordered" evidence="1">
    <location>
        <begin position="184"/>
        <end position="207"/>
    </location>
</feature>
<organism evidence="2 3">
    <name type="scientific">Tribonema minus</name>
    <dbReference type="NCBI Taxonomy" id="303371"/>
    <lineage>
        <taxon>Eukaryota</taxon>
        <taxon>Sar</taxon>
        <taxon>Stramenopiles</taxon>
        <taxon>Ochrophyta</taxon>
        <taxon>PX clade</taxon>
        <taxon>Xanthophyceae</taxon>
        <taxon>Tribonematales</taxon>
        <taxon>Tribonemataceae</taxon>
        <taxon>Tribonema</taxon>
    </lineage>
</organism>
<protein>
    <submittedName>
        <fullName evidence="2">Uncharacterized protein</fullName>
    </submittedName>
</protein>
<feature type="region of interest" description="Disordered" evidence="1">
    <location>
        <begin position="85"/>
        <end position="129"/>
    </location>
</feature>
<feature type="compositionally biased region" description="Basic and acidic residues" evidence="1">
    <location>
        <begin position="9"/>
        <end position="21"/>
    </location>
</feature>
<dbReference type="EMBL" id="JAFCMP010000423">
    <property type="protein sequence ID" value="KAG5180058.1"/>
    <property type="molecule type" value="Genomic_DNA"/>
</dbReference>
<dbReference type="PROSITE" id="PS50096">
    <property type="entry name" value="IQ"/>
    <property type="match status" value="1"/>
</dbReference>
<comment type="caution">
    <text evidence="2">The sequence shown here is derived from an EMBL/GenBank/DDBJ whole genome shotgun (WGS) entry which is preliminary data.</text>
</comment>
<sequence>MVYAGILEKQQRARREAEKEAERQRQLAAELAKASQLAAELAKASQTEQAGAIRLQALQRGRAARAQVKELKRVWRGASTRAALNSAGISAQRNKQERLPEDDKEGGAKGGSENDAGGQGDRDQRERQKEIAAARVLRDFATRRDYERRIAIDRLAALQLKFDAALRRSVERVSAQERVAEVRKDAQKHRARELEEEEQPLKAGGQAAAAAATGTAGSNLQLCASCNTLPKRAVSSCALPEERSLQAAKLLLPPPPELAADAPQRSAIHAAIEKAQARLATHSALLRLSKQGVYWARKLVRQEYIRRATNAAFTEASAERFAWLEAEAAVLRKVQQFCTEKLAATGPGPEHKCRKQWLSEQLSALCRQLITLDTEQEFMLDAERMRLERSLDHAETERVALAELLSSYAMDAALESERAGADAAARAAAPDSARRVVCLSWCRVLKDRQQLVRESLQARIVAALEKEARVVAA</sequence>
<reference evidence="2" key="1">
    <citation type="submission" date="2021-02" db="EMBL/GenBank/DDBJ databases">
        <title>First Annotated Genome of the Yellow-green Alga Tribonema minus.</title>
        <authorList>
            <person name="Mahan K.M."/>
        </authorList>
    </citation>
    <scope>NUCLEOTIDE SEQUENCE</scope>
    <source>
        <strain evidence="2">UTEX B ZZ1240</strain>
    </source>
</reference>
<name>A0A835YSW9_9STRA</name>
<evidence type="ECO:0000313" key="2">
    <source>
        <dbReference type="EMBL" id="KAG5180058.1"/>
    </source>
</evidence>
<keyword evidence="3" id="KW-1185">Reference proteome</keyword>
<feature type="region of interest" description="Disordered" evidence="1">
    <location>
        <begin position="1"/>
        <end position="21"/>
    </location>
</feature>
<dbReference type="AlphaFoldDB" id="A0A835YSW9"/>